<feature type="compositionally biased region" description="Basic and acidic residues" evidence="1">
    <location>
        <begin position="426"/>
        <end position="436"/>
    </location>
</feature>
<feature type="region of interest" description="Disordered" evidence="1">
    <location>
        <begin position="416"/>
        <end position="436"/>
    </location>
</feature>
<evidence type="ECO:0000256" key="1">
    <source>
        <dbReference type="SAM" id="MobiDB-lite"/>
    </source>
</evidence>
<protein>
    <submittedName>
        <fullName evidence="3">Acyl-CoA synthetase</fullName>
    </submittedName>
    <submittedName>
        <fullName evidence="4">Feruloyl-CoA synthase</fullName>
    </submittedName>
</protein>
<organism evidence="3 6">
    <name type="scientific">Myxococcus fulvus</name>
    <dbReference type="NCBI Taxonomy" id="33"/>
    <lineage>
        <taxon>Bacteria</taxon>
        <taxon>Pseudomonadati</taxon>
        <taxon>Myxococcota</taxon>
        <taxon>Myxococcia</taxon>
        <taxon>Myxococcales</taxon>
        <taxon>Cystobacterineae</taxon>
        <taxon>Myxococcaceae</taxon>
        <taxon>Myxococcus</taxon>
    </lineage>
</organism>
<evidence type="ECO:0000313" key="6">
    <source>
        <dbReference type="Proteomes" id="UP000321514"/>
    </source>
</evidence>
<dbReference type="EMBL" id="BJXR01000050">
    <property type="protein sequence ID" value="GEN11831.1"/>
    <property type="molecule type" value="Genomic_DNA"/>
</dbReference>
<dbReference type="Proteomes" id="UP000183760">
    <property type="component" value="Unassembled WGS sequence"/>
</dbReference>
<dbReference type="Pfam" id="PF00501">
    <property type="entry name" value="AMP-binding"/>
    <property type="match status" value="1"/>
</dbReference>
<evidence type="ECO:0000259" key="2">
    <source>
        <dbReference type="Pfam" id="PF00501"/>
    </source>
</evidence>
<dbReference type="InterPro" id="IPR042099">
    <property type="entry name" value="ANL_N_sf"/>
</dbReference>
<dbReference type="AlphaFoldDB" id="A0A511TCC2"/>
<feature type="domain" description="AMP-dependent synthetase/ligase" evidence="2">
    <location>
        <begin position="47"/>
        <end position="412"/>
    </location>
</feature>
<dbReference type="SUPFAM" id="SSF56801">
    <property type="entry name" value="Acetyl-CoA synthetase-like"/>
    <property type="match status" value="1"/>
</dbReference>
<dbReference type="Proteomes" id="UP000321514">
    <property type="component" value="Unassembled WGS sequence"/>
</dbReference>
<sequence length="612" mass="66365">MTTNTPYRPLAMRGPSVRVQSRPDGSLLLESGYSYEDVERSIVHVLARQARAIPDRVFLAQRAPDGAWREQTYADVHRHARAFAQGLLSRALPEGRSVMILSGSSIEFAAVMLGAMMARVPVAPISVPFSLWSADHGKLRHAFAVCRPAIVYTDDADRFAKALQSLDLSDVEVVTATGTPTAPRHSRLSSWLDTAPTSAVDDAIEHIHHDTVAKWMFTSGSTAQPRCVAQTQGMMCHQLASWAALEMPASDRPAPVILDWMPWSHVGGGNIGFNHNLLRGATVYLDEGRPMPGLFEKTIANIKSVSPTEFSSVPVAFRMLVDALRTDAELCQAFFRRLETMAYGGAALPTPVANELQALAVKTVGHRIPFTTIYGATETQCITQVHWTTDETGLVGLPLPGVQLKLVPTDDRHALRVKGPTVTPGHDAEPTGRHGFDEEGFYELGDAVRFLDPARPEAGLVFAGRLAEDFKLNTGTRVAASALRQQVLTTAAPLLSDCVICGLGEEAVGVMAWLNPNAITALLGPAPADVPPHARQDVLNRLREALEGHNRAFPGSSHAIRRLLLVAEPPSFDTHELTDKGSINQRVVRENRAGLVRELFAPEPGARVLVLA</sequence>
<dbReference type="STRING" id="1334629.MFUL124B02_10345"/>
<gene>
    <name evidence="3" type="ORF">MFU01_68680</name>
    <name evidence="4" type="ORF">SAMN05443572_113121</name>
</gene>
<dbReference type="InterPro" id="IPR000873">
    <property type="entry name" value="AMP-dep_synth/lig_dom"/>
</dbReference>
<dbReference type="EMBL" id="FOIB01000013">
    <property type="protein sequence ID" value="SEU38590.1"/>
    <property type="molecule type" value="Genomic_DNA"/>
</dbReference>
<accession>A0A511TCC2</accession>
<dbReference type="OrthoDB" id="9799237at2"/>
<evidence type="ECO:0000313" key="3">
    <source>
        <dbReference type="EMBL" id="GEN11831.1"/>
    </source>
</evidence>
<name>A0A511TCC2_MYXFU</name>
<evidence type="ECO:0000313" key="5">
    <source>
        <dbReference type="Proteomes" id="UP000183760"/>
    </source>
</evidence>
<evidence type="ECO:0000313" key="4">
    <source>
        <dbReference type="EMBL" id="SEU38590.1"/>
    </source>
</evidence>
<comment type="caution">
    <text evidence="3">The sequence shown here is derived from an EMBL/GenBank/DDBJ whole genome shotgun (WGS) entry which is preliminary data.</text>
</comment>
<reference evidence="3 6" key="2">
    <citation type="submission" date="2019-07" db="EMBL/GenBank/DDBJ databases">
        <title>Whole genome shotgun sequence of Myxococcus fulvus NBRC 100333.</title>
        <authorList>
            <person name="Hosoyama A."/>
            <person name="Uohara A."/>
            <person name="Ohji S."/>
            <person name="Ichikawa N."/>
        </authorList>
    </citation>
    <scope>NUCLEOTIDE SEQUENCE [LARGE SCALE GENOMIC DNA]</scope>
    <source>
        <strain evidence="3 6">NBRC 100333</strain>
    </source>
</reference>
<dbReference type="PANTHER" id="PTHR24096">
    <property type="entry name" value="LONG-CHAIN-FATTY-ACID--COA LIGASE"/>
    <property type="match status" value="1"/>
</dbReference>
<dbReference type="PANTHER" id="PTHR24096:SF420">
    <property type="entry name" value="LONG-CHAIN-FATTY-ACID--COA LIGASE-RELATED"/>
    <property type="match status" value="1"/>
</dbReference>
<dbReference type="GO" id="GO:0016405">
    <property type="term" value="F:CoA-ligase activity"/>
    <property type="evidence" value="ECO:0007669"/>
    <property type="project" value="TreeGrafter"/>
</dbReference>
<dbReference type="RefSeq" id="WP_074958391.1">
    <property type="nucleotide sequence ID" value="NZ_BJXR01000050.1"/>
</dbReference>
<proteinExistence type="predicted"/>
<keyword evidence="5" id="KW-1185">Reference proteome</keyword>
<reference evidence="4 5" key="1">
    <citation type="submission" date="2016-10" db="EMBL/GenBank/DDBJ databases">
        <authorList>
            <person name="Varghese N."/>
            <person name="Submissions S."/>
        </authorList>
    </citation>
    <scope>NUCLEOTIDE SEQUENCE [LARGE SCALE GENOMIC DNA]</scope>
    <source>
        <strain evidence="4 5">DSM 16525</strain>
    </source>
</reference>
<dbReference type="Gene3D" id="3.40.50.12780">
    <property type="entry name" value="N-terminal domain of ligase-like"/>
    <property type="match status" value="1"/>
</dbReference>